<dbReference type="InterPro" id="IPR005182">
    <property type="entry name" value="YdbS-like_PH"/>
</dbReference>
<keyword evidence="1" id="KW-1133">Transmembrane helix</keyword>
<gene>
    <name evidence="3" type="ORF">ACFP56_14740</name>
</gene>
<feature type="transmembrane region" description="Helical" evidence="1">
    <location>
        <begin position="236"/>
        <end position="257"/>
    </location>
</feature>
<dbReference type="EMBL" id="JBHSTE010000004">
    <property type="protein sequence ID" value="MFC6333882.1"/>
    <property type="molecule type" value="Genomic_DNA"/>
</dbReference>
<feature type="transmembrane region" description="Helical" evidence="1">
    <location>
        <begin position="297"/>
        <end position="321"/>
    </location>
</feature>
<sequence>MTNTRQLSKLYIVINFIKNIRTLIPLLVIAYINIDDFEFMKTIWGIAVVIALIAFNFLFSYLPWKKFQYSLEQDRLIIHKGVFKREEKTIYYNRIHSVNVQQPLLLRIFGVASLQIETPGGKPGMAEGELSVLKHGFALELQQQLKQLRSRSIAMASGSPAAQQQTSAEAHEGDAAAIVQEGSSLHSAVELGDQAVLEGSVSPMGSTEDRELLQQEHDTTGYDYEYKLSAGQLLKASLTSLNLNFALIFLLGIYSFADDVLELIFPNLYEKMLEVMSPDFYDSVVGGVTEQFSVMTLFVIVMMTVIVFGFVWLLSIVIYLIKFGDYQIRRSEEQLSVSYGLLEKKSFIFDQNKVQAVIMDENPIRQLLGFAELRVQVITSNAMEQLVIHPFIRKKDIPAMMSQLLPDRQLDLRKQLQAPPNSAYRMYAMPSLIVVLVLIGAAAWLWKWNSLWFLLLIPIVLGWSWLCMRTAGVWLEDGDLILRKRTINRVTYFVRRKHIVTLSMKTSPMQRKRKLRTIRVQVLGSAFAYRVKSIADEHLVPIWQWFSRSGNSKSSNGSDTTA</sequence>
<evidence type="ECO:0000313" key="3">
    <source>
        <dbReference type="EMBL" id="MFC6333882.1"/>
    </source>
</evidence>
<feature type="domain" description="YdbS-like PH" evidence="2">
    <location>
        <begin position="328"/>
        <end position="396"/>
    </location>
</feature>
<feature type="transmembrane region" description="Helical" evidence="1">
    <location>
        <begin position="452"/>
        <end position="475"/>
    </location>
</feature>
<dbReference type="Pfam" id="PF03703">
    <property type="entry name" value="bPH_2"/>
    <property type="match status" value="3"/>
</dbReference>
<proteinExistence type="predicted"/>
<feature type="transmembrane region" description="Helical" evidence="1">
    <location>
        <begin position="44"/>
        <end position="64"/>
    </location>
</feature>
<feature type="domain" description="YdbS-like PH" evidence="2">
    <location>
        <begin position="469"/>
        <end position="526"/>
    </location>
</feature>
<keyword evidence="1" id="KW-0812">Transmembrane</keyword>
<comment type="caution">
    <text evidence="3">The sequence shown here is derived from an EMBL/GenBank/DDBJ whole genome shotgun (WGS) entry which is preliminary data.</text>
</comment>
<evidence type="ECO:0000256" key="1">
    <source>
        <dbReference type="SAM" id="Phobius"/>
    </source>
</evidence>
<dbReference type="InterPro" id="IPR014529">
    <property type="entry name" value="UCP026631"/>
</dbReference>
<accession>A0ABW1V537</accession>
<keyword evidence="4" id="KW-1185">Reference proteome</keyword>
<dbReference type="PANTHER" id="PTHR34473">
    <property type="entry name" value="UPF0699 TRANSMEMBRANE PROTEIN YDBS"/>
    <property type="match status" value="1"/>
</dbReference>
<dbReference type="PANTHER" id="PTHR34473:SF2">
    <property type="entry name" value="UPF0699 TRANSMEMBRANE PROTEIN YDBT"/>
    <property type="match status" value="1"/>
</dbReference>
<dbReference type="PIRSF" id="PIRSF026631">
    <property type="entry name" value="UCP026631"/>
    <property type="match status" value="1"/>
</dbReference>
<dbReference type="Proteomes" id="UP001596233">
    <property type="component" value="Unassembled WGS sequence"/>
</dbReference>
<feature type="transmembrane region" description="Helical" evidence="1">
    <location>
        <begin position="423"/>
        <end position="446"/>
    </location>
</feature>
<evidence type="ECO:0000313" key="4">
    <source>
        <dbReference type="Proteomes" id="UP001596233"/>
    </source>
</evidence>
<organism evidence="3 4">
    <name type="scientific">Paenibacillus septentrionalis</name>
    <dbReference type="NCBI Taxonomy" id="429342"/>
    <lineage>
        <taxon>Bacteria</taxon>
        <taxon>Bacillati</taxon>
        <taxon>Bacillota</taxon>
        <taxon>Bacilli</taxon>
        <taxon>Bacillales</taxon>
        <taxon>Paenibacillaceae</taxon>
        <taxon>Paenibacillus</taxon>
    </lineage>
</organism>
<feature type="transmembrane region" description="Helical" evidence="1">
    <location>
        <begin position="12"/>
        <end position="32"/>
    </location>
</feature>
<reference evidence="4" key="1">
    <citation type="journal article" date="2019" name="Int. J. Syst. Evol. Microbiol.">
        <title>The Global Catalogue of Microorganisms (GCM) 10K type strain sequencing project: providing services to taxonomists for standard genome sequencing and annotation.</title>
        <authorList>
            <consortium name="The Broad Institute Genomics Platform"/>
            <consortium name="The Broad Institute Genome Sequencing Center for Infectious Disease"/>
            <person name="Wu L."/>
            <person name="Ma J."/>
        </authorList>
    </citation>
    <scope>NUCLEOTIDE SEQUENCE [LARGE SCALE GENOMIC DNA]</scope>
    <source>
        <strain evidence="4">PCU 280</strain>
    </source>
</reference>
<feature type="domain" description="YdbS-like PH" evidence="2">
    <location>
        <begin position="64"/>
        <end position="123"/>
    </location>
</feature>
<keyword evidence="1" id="KW-0472">Membrane</keyword>
<evidence type="ECO:0000259" key="2">
    <source>
        <dbReference type="Pfam" id="PF03703"/>
    </source>
</evidence>
<dbReference type="RefSeq" id="WP_379235797.1">
    <property type="nucleotide sequence ID" value="NZ_JBHSTE010000004.1"/>
</dbReference>
<protein>
    <submittedName>
        <fullName evidence="3">PH domain-containing protein</fullName>
    </submittedName>
</protein>
<name>A0ABW1V537_9BACL</name>